<proteinExistence type="inferred from homology"/>
<keyword evidence="8" id="KW-1185">Reference proteome</keyword>
<comment type="caution">
    <text evidence="7">The sequence shown here is derived from an EMBL/GenBank/DDBJ whole genome shotgun (WGS) entry which is preliminary data.</text>
</comment>
<evidence type="ECO:0000256" key="1">
    <source>
        <dbReference type="ARBA" id="ARBA00009477"/>
    </source>
</evidence>
<organism evidence="7 8">
    <name type="scientific">Pseudoalteromonas fenneropenaei</name>
    <dbReference type="NCBI Taxonomy" id="1737459"/>
    <lineage>
        <taxon>Bacteria</taxon>
        <taxon>Pseudomonadati</taxon>
        <taxon>Pseudomonadota</taxon>
        <taxon>Gammaproteobacteria</taxon>
        <taxon>Alteromonadales</taxon>
        <taxon>Pseudoalteromonadaceae</taxon>
        <taxon>Pseudoalteromonas</taxon>
    </lineage>
</organism>
<comment type="similarity">
    <text evidence="1">Belongs to the membrane fusion protein (MFP) (TC 8.A.1) family.</text>
</comment>
<evidence type="ECO:0000256" key="2">
    <source>
        <dbReference type="SAM" id="Coils"/>
    </source>
</evidence>
<feature type="domain" description="Multidrug resistance protein MdtA-like barrel-sandwich hybrid" evidence="4">
    <location>
        <begin position="71"/>
        <end position="189"/>
    </location>
</feature>
<evidence type="ECO:0000313" key="8">
    <source>
        <dbReference type="Proteomes" id="UP001595453"/>
    </source>
</evidence>
<feature type="domain" description="YknX-like C-terminal permuted SH3-like" evidence="6">
    <location>
        <begin position="280"/>
        <end position="348"/>
    </location>
</feature>
<evidence type="ECO:0000256" key="3">
    <source>
        <dbReference type="SAM" id="Phobius"/>
    </source>
</evidence>
<dbReference type="InterPro" id="IPR058792">
    <property type="entry name" value="Beta-barrel_RND_2"/>
</dbReference>
<dbReference type="RefSeq" id="WP_377125187.1">
    <property type="nucleotide sequence ID" value="NZ_JBHRSD010000023.1"/>
</dbReference>
<dbReference type="InterPro" id="IPR006143">
    <property type="entry name" value="RND_pump_MFP"/>
</dbReference>
<evidence type="ECO:0000313" key="7">
    <source>
        <dbReference type="EMBL" id="MFC3033568.1"/>
    </source>
</evidence>
<accession>A0ABV7CLT0</accession>
<dbReference type="PANTHER" id="PTHR30469">
    <property type="entry name" value="MULTIDRUG RESISTANCE PROTEIN MDTA"/>
    <property type="match status" value="1"/>
</dbReference>
<evidence type="ECO:0000259" key="4">
    <source>
        <dbReference type="Pfam" id="PF25917"/>
    </source>
</evidence>
<dbReference type="Pfam" id="PF25989">
    <property type="entry name" value="YknX_C"/>
    <property type="match status" value="1"/>
</dbReference>
<dbReference type="Pfam" id="PF25917">
    <property type="entry name" value="BSH_RND"/>
    <property type="match status" value="1"/>
</dbReference>
<dbReference type="Gene3D" id="1.10.287.470">
    <property type="entry name" value="Helix hairpin bin"/>
    <property type="match status" value="1"/>
</dbReference>
<gene>
    <name evidence="7" type="ORF">ACFOEE_13655</name>
</gene>
<name>A0ABV7CLT0_9GAMM</name>
<keyword evidence="3" id="KW-1133">Transmembrane helix</keyword>
<keyword evidence="3" id="KW-0472">Membrane</keyword>
<keyword evidence="3" id="KW-0812">Transmembrane</keyword>
<dbReference type="Gene3D" id="2.40.420.20">
    <property type="match status" value="1"/>
</dbReference>
<dbReference type="Gene3D" id="2.40.30.170">
    <property type="match status" value="1"/>
</dbReference>
<dbReference type="InterPro" id="IPR058625">
    <property type="entry name" value="MdtA-like_BSH"/>
</dbReference>
<dbReference type="Pfam" id="PF25954">
    <property type="entry name" value="Beta-barrel_RND_2"/>
    <property type="match status" value="1"/>
</dbReference>
<dbReference type="Gene3D" id="2.40.50.100">
    <property type="match status" value="1"/>
</dbReference>
<feature type="coiled-coil region" evidence="2">
    <location>
        <begin position="100"/>
        <end position="167"/>
    </location>
</feature>
<sequence length="351" mass="38465">MLSQQSGKALFPFLILVLLGLCVYLYLPKSAGQTQQGGMNATEVVAHSVSQDNRAVSVDAVGSARANQAINITSAQSDYVTAIYFKDGDSVAQGQQLVQLQDQQEKLQVAELSINLKEQRRQLERLNELAKSQSAAKSQLEEQRSKVDALQAQLDAARTKLQEMTITAPFAGVLGKRLVSVGAYVNTNTVLTTLDDLSIIKVDFQVPEKYLAQLKLGMKVTALSDAYANSLFTGELSHIDPRIDERTRSIAVTAKFKNKDNRLRPGMLLFTKLQLAEVTALMVPEKAIIPLQDKHFVYAIDANGKVERVQVKIQTRFNGWVAIAEGLHEGQQVITEGTLKLRVGSSVVVKG</sequence>
<dbReference type="PANTHER" id="PTHR30469:SF16">
    <property type="entry name" value="HAE1 FAMILY EFFLUX PUMP MFP COMPONENT"/>
    <property type="match status" value="1"/>
</dbReference>
<dbReference type="Proteomes" id="UP001595453">
    <property type="component" value="Unassembled WGS sequence"/>
</dbReference>
<feature type="domain" description="CusB-like beta-barrel" evidence="5">
    <location>
        <begin position="202"/>
        <end position="273"/>
    </location>
</feature>
<dbReference type="NCBIfam" id="TIGR01730">
    <property type="entry name" value="RND_mfp"/>
    <property type="match status" value="1"/>
</dbReference>
<feature type="transmembrane region" description="Helical" evidence="3">
    <location>
        <begin position="9"/>
        <end position="27"/>
    </location>
</feature>
<dbReference type="SUPFAM" id="SSF111369">
    <property type="entry name" value="HlyD-like secretion proteins"/>
    <property type="match status" value="1"/>
</dbReference>
<evidence type="ECO:0000259" key="5">
    <source>
        <dbReference type="Pfam" id="PF25954"/>
    </source>
</evidence>
<dbReference type="EMBL" id="JBHRSD010000023">
    <property type="protein sequence ID" value="MFC3033568.1"/>
    <property type="molecule type" value="Genomic_DNA"/>
</dbReference>
<keyword evidence="2" id="KW-0175">Coiled coil</keyword>
<protein>
    <submittedName>
        <fullName evidence="7">Efflux RND transporter periplasmic adaptor subunit</fullName>
    </submittedName>
</protein>
<evidence type="ECO:0000259" key="6">
    <source>
        <dbReference type="Pfam" id="PF25989"/>
    </source>
</evidence>
<dbReference type="InterPro" id="IPR058637">
    <property type="entry name" value="YknX-like_C"/>
</dbReference>
<reference evidence="8" key="1">
    <citation type="journal article" date="2019" name="Int. J. Syst. Evol. Microbiol.">
        <title>The Global Catalogue of Microorganisms (GCM) 10K type strain sequencing project: providing services to taxonomists for standard genome sequencing and annotation.</title>
        <authorList>
            <consortium name="The Broad Institute Genomics Platform"/>
            <consortium name="The Broad Institute Genome Sequencing Center for Infectious Disease"/>
            <person name="Wu L."/>
            <person name="Ma J."/>
        </authorList>
    </citation>
    <scope>NUCLEOTIDE SEQUENCE [LARGE SCALE GENOMIC DNA]</scope>
    <source>
        <strain evidence="8">KCTC 42730</strain>
    </source>
</reference>